<gene>
    <name evidence="3" type="ORF">AJGP001_13745</name>
</gene>
<dbReference type="SUPFAM" id="SSF55797">
    <property type="entry name" value="PR-1-like"/>
    <property type="match status" value="1"/>
</dbReference>
<proteinExistence type="predicted"/>
<dbReference type="PANTHER" id="PTHR31157:SF1">
    <property type="entry name" value="SCP DOMAIN-CONTAINING PROTEIN"/>
    <property type="match status" value="1"/>
</dbReference>
<dbReference type="RefSeq" id="WP_071153068.1">
    <property type="nucleotide sequence ID" value="NZ_CP019401.1"/>
</dbReference>
<feature type="domain" description="SLH" evidence="2">
    <location>
        <begin position="142"/>
        <end position="205"/>
    </location>
</feature>
<sequence>MKKNVVSILIALLFLLPVSSVQAHHFPDLSKYHFAYYSIHNLSKAGILNGYSNGKFGPNDNVTRAQAALILAKTLKIDLNTKFKPTFTDVPTTHYAYKEIAALTEKGVFADATKFNPDNPLPRAQMARIVVAGFDITVDANDEISFKDVPLTHWAHSYIVTMAEVNITRGVTTATFQPETLVTRAQLAAFIERSIQFSERVNAKTITYDKAKKAYSGVTSVAYDTIAMVNEIRQAAGAGKLQEDSALTKIAQLKAEDMARNNYFAHSSPTYGLPWEMAIDLGYPTNQVGENLASGYITANETVDAWMESSGHKDNLLLKSYTVIGVGYTEDSDGFPYWVHMYAIR</sequence>
<feature type="domain" description="SLH" evidence="2">
    <location>
        <begin position="22"/>
        <end position="85"/>
    </location>
</feature>
<feature type="chain" id="PRO_5045154947" description="SLH domain-containing protein" evidence="1">
    <location>
        <begin position="24"/>
        <end position="345"/>
    </location>
</feature>
<dbReference type="Proteomes" id="UP000189661">
    <property type="component" value="Chromosome"/>
</dbReference>
<dbReference type="PANTHER" id="PTHR31157">
    <property type="entry name" value="SCP DOMAIN-CONTAINING PROTEIN"/>
    <property type="match status" value="1"/>
</dbReference>
<dbReference type="PROSITE" id="PS51272">
    <property type="entry name" value="SLH"/>
    <property type="match status" value="3"/>
</dbReference>
<dbReference type="InterPro" id="IPR035940">
    <property type="entry name" value="CAP_sf"/>
</dbReference>
<dbReference type="Pfam" id="PF00188">
    <property type="entry name" value="CAP"/>
    <property type="match status" value="1"/>
</dbReference>
<evidence type="ECO:0000256" key="1">
    <source>
        <dbReference type="SAM" id="SignalP"/>
    </source>
</evidence>
<feature type="domain" description="SLH" evidence="2">
    <location>
        <begin position="86"/>
        <end position="141"/>
    </location>
</feature>
<dbReference type="InterPro" id="IPR001119">
    <property type="entry name" value="SLH_dom"/>
</dbReference>
<reference evidence="3 4" key="1">
    <citation type="submission" date="2017-01" db="EMBL/GenBank/DDBJ databases">
        <title>Planococcus faecalis genome complete sequence.</title>
        <authorList>
            <person name="Lee P.C."/>
        </authorList>
    </citation>
    <scope>NUCLEOTIDE SEQUENCE [LARGE SCALE GENOMIC DNA]</scope>
    <source>
        <strain evidence="3 4">AJ003</strain>
    </source>
</reference>
<organism evidence="3 4">
    <name type="scientific">Planococcus faecalis</name>
    <dbReference type="NCBI Taxonomy" id="1598147"/>
    <lineage>
        <taxon>Bacteria</taxon>
        <taxon>Bacillati</taxon>
        <taxon>Bacillota</taxon>
        <taxon>Bacilli</taxon>
        <taxon>Bacillales</taxon>
        <taxon>Caryophanaceae</taxon>
        <taxon>Planococcus</taxon>
    </lineage>
</organism>
<dbReference type="CDD" id="cd05379">
    <property type="entry name" value="CAP_bacterial"/>
    <property type="match status" value="1"/>
</dbReference>
<evidence type="ECO:0000259" key="2">
    <source>
        <dbReference type="PROSITE" id="PS51272"/>
    </source>
</evidence>
<keyword evidence="1" id="KW-0732">Signal</keyword>
<evidence type="ECO:0000313" key="4">
    <source>
        <dbReference type="Proteomes" id="UP000189661"/>
    </source>
</evidence>
<name>A0ABN4XNC8_9BACL</name>
<dbReference type="EMBL" id="CP019401">
    <property type="protein sequence ID" value="AQU80271.1"/>
    <property type="molecule type" value="Genomic_DNA"/>
</dbReference>
<dbReference type="Pfam" id="PF00395">
    <property type="entry name" value="SLH"/>
    <property type="match status" value="3"/>
</dbReference>
<evidence type="ECO:0000313" key="3">
    <source>
        <dbReference type="EMBL" id="AQU80271.1"/>
    </source>
</evidence>
<keyword evidence="4" id="KW-1185">Reference proteome</keyword>
<dbReference type="InterPro" id="IPR014044">
    <property type="entry name" value="CAP_dom"/>
</dbReference>
<protein>
    <recommendedName>
        <fullName evidence="2">SLH domain-containing protein</fullName>
    </recommendedName>
</protein>
<feature type="signal peptide" evidence="1">
    <location>
        <begin position="1"/>
        <end position="23"/>
    </location>
</feature>
<dbReference type="Gene3D" id="3.40.33.10">
    <property type="entry name" value="CAP"/>
    <property type="match status" value="1"/>
</dbReference>
<accession>A0ABN4XNC8</accession>